<evidence type="ECO:0000313" key="2">
    <source>
        <dbReference type="Proteomes" id="UP000294919"/>
    </source>
</evidence>
<dbReference type="EMBL" id="SLWV01000023">
    <property type="protein sequence ID" value="TCO71036.1"/>
    <property type="molecule type" value="Genomic_DNA"/>
</dbReference>
<proteinExistence type="predicted"/>
<organism evidence="1 2">
    <name type="scientific">Marinisporobacter balticus</name>
    <dbReference type="NCBI Taxonomy" id="2018667"/>
    <lineage>
        <taxon>Bacteria</taxon>
        <taxon>Bacillati</taxon>
        <taxon>Bacillota</taxon>
        <taxon>Clostridia</taxon>
        <taxon>Peptostreptococcales</taxon>
        <taxon>Thermotaleaceae</taxon>
        <taxon>Marinisporobacter</taxon>
    </lineage>
</organism>
<sequence length="30" mass="3583">MNYNMGGSTRAFIIKWGYLYYHAINKELDL</sequence>
<accession>A0A4R2KK88</accession>
<evidence type="ECO:0000313" key="1">
    <source>
        <dbReference type="EMBL" id="TCO71036.1"/>
    </source>
</evidence>
<gene>
    <name evidence="1" type="ORF">EV214_12324</name>
</gene>
<keyword evidence="2" id="KW-1185">Reference proteome</keyword>
<dbReference type="Proteomes" id="UP000294919">
    <property type="component" value="Unassembled WGS sequence"/>
</dbReference>
<name>A0A4R2KK88_9FIRM</name>
<reference evidence="1 2" key="1">
    <citation type="submission" date="2019-03" db="EMBL/GenBank/DDBJ databases">
        <title>Genomic Encyclopedia of Type Strains, Phase IV (KMG-IV): sequencing the most valuable type-strain genomes for metagenomic binning, comparative biology and taxonomic classification.</title>
        <authorList>
            <person name="Goeker M."/>
        </authorList>
    </citation>
    <scope>NUCLEOTIDE SEQUENCE [LARGE SCALE GENOMIC DNA]</scope>
    <source>
        <strain evidence="1 2">DSM 102940</strain>
    </source>
</reference>
<comment type="caution">
    <text evidence="1">The sequence shown here is derived from an EMBL/GenBank/DDBJ whole genome shotgun (WGS) entry which is preliminary data.</text>
</comment>
<dbReference type="AlphaFoldDB" id="A0A4R2KK88"/>
<protein>
    <submittedName>
        <fullName evidence="1">Uncharacterized protein</fullName>
    </submittedName>
</protein>